<dbReference type="EC" id="2.7.11.1" evidence="3"/>
<gene>
    <name evidence="14" type="ordered locus">Ferp_1829</name>
</gene>
<dbReference type="Pfam" id="PF01163">
    <property type="entry name" value="RIO1"/>
    <property type="match status" value="1"/>
</dbReference>
<dbReference type="InterPro" id="IPR000687">
    <property type="entry name" value="RIO_kinase"/>
</dbReference>
<dbReference type="CDD" id="cd05144">
    <property type="entry name" value="RIO2_C"/>
    <property type="match status" value="1"/>
</dbReference>
<evidence type="ECO:0000313" key="15">
    <source>
        <dbReference type="Proteomes" id="UP000002613"/>
    </source>
</evidence>
<evidence type="ECO:0000256" key="5">
    <source>
        <dbReference type="ARBA" id="ARBA00022679"/>
    </source>
</evidence>
<evidence type="ECO:0000256" key="2">
    <source>
        <dbReference type="ARBA" id="ARBA00009196"/>
    </source>
</evidence>
<dbReference type="KEGG" id="fpl:Ferp_1829"/>
<dbReference type="InterPro" id="IPR015285">
    <property type="entry name" value="RIO2_wHTH_N"/>
</dbReference>
<keyword evidence="4" id="KW-0723">Serine/threonine-protein kinase</keyword>
<sequence length="283" mass="32779">MRDLANVYLSLKKLDWKILESIFKNMWDFEYVPSHAIIRETNLSEEELEAKLKKLASMRLVENKYTEYLGTAFTFKGLSVYSLKRLVAAGKVEQLGSLIGEGKESVVYTVISQGKEAVLKFHRVGYPSFKKVKEKRDYGTLHYTVLTVRSARREFQTLKRLYGHVSVPRPIAWEGNAVLMELIDAKELYKVKLENPEDVLEMIIEEVKKMYELGVVHGDLSQFNILVNEEGVYFIDFPQSMEVGEDGSEEILKRDVENVLKYFKKTYGIERDLKQTLEEIKKG</sequence>
<dbReference type="HOGENOM" id="CLU_018693_1_0_2"/>
<keyword evidence="15" id="KW-1185">Reference proteome</keyword>
<dbReference type="AlphaFoldDB" id="D3RZQ9"/>
<keyword evidence="7" id="KW-0547">Nucleotide-binding</keyword>
<dbReference type="EMBL" id="CP001899">
    <property type="protein sequence ID" value="ADC65972.1"/>
    <property type="molecule type" value="Genomic_DNA"/>
</dbReference>
<dbReference type="STRING" id="589924.Ferp_1829"/>
<dbReference type="InterPro" id="IPR036390">
    <property type="entry name" value="WH_DNA-bd_sf"/>
</dbReference>
<dbReference type="OrthoDB" id="50101at2157"/>
<dbReference type="GO" id="GO:0004674">
    <property type="term" value="F:protein serine/threonine kinase activity"/>
    <property type="evidence" value="ECO:0007669"/>
    <property type="project" value="UniProtKB-KW"/>
</dbReference>
<evidence type="ECO:0000256" key="8">
    <source>
        <dbReference type="ARBA" id="ARBA00022777"/>
    </source>
</evidence>
<dbReference type="Gene3D" id="1.10.10.10">
    <property type="entry name" value="Winged helix-like DNA-binding domain superfamily/Winged helix DNA-binding domain"/>
    <property type="match status" value="1"/>
</dbReference>
<keyword evidence="10" id="KW-0460">Magnesium</keyword>
<protein>
    <recommendedName>
        <fullName evidence="3">non-specific serine/threonine protein kinase</fullName>
        <ecNumber evidence="3">2.7.11.1</ecNumber>
    </recommendedName>
</protein>
<dbReference type="GO" id="GO:0030490">
    <property type="term" value="P:maturation of SSU-rRNA"/>
    <property type="evidence" value="ECO:0007669"/>
    <property type="project" value="TreeGrafter"/>
</dbReference>
<evidence type="ECO:0000256" key="9">
    <source>
        <dbReference type="ARBA" id="ARBA00022840"/>
    </source>
</evidence>
<dbReference type="InterPro" id="IPR030484">
    <property type="entry name" value="Rio2"/>
</dbReference>
<dbReference type="GO" id="GO:0005829">
    <property type="term" value="C:cytosol"/>
    <property type="evidence" value="ECO:0007669"/>
    <property type="project" value="TreeGrafter"/>
</dbReference>
<reference evidence="15" key="1">
    <citation type="submission" date="2010-02" db="EMBL/GenBank/DDBJ databases">
        <title>Complete sequence of Ferroglobus placidus DSM 10642.</title>
        <authorList>
            <consortium name="US DOE Joint Genome Institute"/>
            <person name="Lucas S."/>
            <person name="Copeland A."/>
            <person name="Lapidus A."/>
            <person name="Cheng J.-F."/>
            <person name="Bruce D."/>
            <person name="Goodwin L."/>
            <person name="Pitluck S."/>
            <person name="Saunders E."/>
            <person name="Brettin T."/>
            <person name="Detter J.C."/>
            <person name="Han C."/>
            <person name="Tapia R."/>
            <person name="Larimer F."/>
            <person name="Land M."/>
            <person name="Hauser L."/>
            <person name="Kyrpides N."/>
            <person name="Ivanova N."/>
            <person name="Holmes D."/>
            <person name="Lovley D."/>
            <person name="Kyrpides N."/>
            <person name="Anderson I.J."/>
            <person name="Woyke T."/>
        </authorList>
    </citation>
    <scope>NUCLEOTIDE SEQUENCE [LARGE SCALE GENOMIC DNA]</scope>
    <source>
        <strain evidence="15">DSM 10642 / AEDII12DO</strain>
    </source>
</reference>
<dbReference type="Gene3D" id="1.10.510.10">
    <property type="entry name" value="Transferase(Phosphotransferase) domain 1"/>
    <property type="match status" value="1"/>
</dbReference>
<dbReference type="GO" id="GO:0030688">
    <property type="term" value="C:preribosome, small subunit precursor"/>
    <property type="evidence" value="ECO:0007669"/>
    <property type="project" value="TreeGrafter"/>
</dbReference>
<comment type="cofactor">
    <cofactor evidence="1">
        <name>Mg(2+)</name>
        <dbReference type="ChEBI" id="CHEBI:18420"/>
    </cofactor>
</comment>
<dbReference type="Pfam" id="PF09202">
    <property type="entry name" value="Rio2_N"/>
    <property type="match status" value="1"/>
</dbReference>
<dbReference type="PANTHER" id="PTHR45852:SF1">
    <property type="entry name" value="SERINE_THREONINE-PROTEIN KINASE RIO2"/>
    <property type="match status" value="1"/>
</dbReference>
<dbReference type="PaxDb" id="589924-Ferp_1829"/>
<dbReference type="SMART" id="SM00090">
    <property type="entry name" value="RIO"/>
    <property type="match status" value="1"/>
</dbReference>
<dbReference type="Gene3D" id="3.30.200.20">
    <property type="entry name" value="Phosphorylase Kinase, domain 1"/>
    <property type="match status" value="1"/>
</dbReference>
<dbReference type="InterPro" id="IPR011009">
    <property type="entry name" value="Kinase-like_dom_sf"/>
</dbReference>
<reference evidence="14 15" key="2">
    <citation type="journal article" date="2011" name="Stand. Genomic Sci.">
        <title>Complete genome sequence of Ferroglobus placidus AEDII12DO.</title>
        <authorList>
            <person name="Anderson I."/>
            <person name="Risso C."/>
            <person name="Holmes D."/>
            <person name="Lucas S."/>
            <person name="Copeland A."/>
            <person name="Lapidus A."/>
            <person name="Cheng J.F."/>
            <person name="Bruce D."/>
            <person name="Goodwin L."/>
            <person name="Pitluck S."/>
            <person name="Saunders E."/>
            <person name="Brettin T."/>
            <person name="Detter J.C."/>
            <person name="Han C."/>
            <person name="Tapia R."/>
            <person name="Larimer F."/>
            <person name="Land M."/>
            <person name="Hauser L."/>
            <person name="Woyke T."/>
            <person name="Lovley D."/>
            <person name="Kyrpides N."/>
            <person name="Ivanova N."/>
        </authorList>
    </citation>
    <scope>NUCLEOTIDE SEQUENCE [LARGE SCALE GENOMIC DNA]</scope>
    <source>
        <strain evidence="15">DSM 10642 / AEDII12DO</strain>
    </source>
</reference>
<dbReference type="SUPFAM" id="SSF56112">
    <property type="entry name" value="Protein kinase-like (PK-like)"/>
    <property type="match status" value="1"/>
</dbReference>
<evidence type="ECO:0000259" key="13">
    <source>
        <dbReference type="PROSITE" id="PS50011"/>
    </source>
</evidence>
<evidence type="ECO:0000256" key="4">
    <source>
        <dbReference type="ARBA" id="ARBA00022527"/>
    </source>
</evidence>
<dbReference type="InterPro" id="IPR000719">
    <property type="entry name" value="Prot_kinase_dom"/>
</dbReference>
<evidence type="ECO:0000256" key="1">
    <source>
        <dbReference type="ARBA" id="ARBA00001946"/>
    </source>
</evidence>
<keyword evidence="9" id="KW-0067">ATP-binding</keyword>
<dbReference type="RefSeq" id="WP_012966311.1">
    <property type="nucleotide sequence ID" value="NC_013849.1"/>
</dbReference>
<evidence type="ECO:0000256" key="6">
    <source>
        <dbReference type="ARBA" id="ARBA00022723"/>
    </source>
</evidence>
<organism evidence="14 15">
    <name type="scientific">Ferroglobus placidus (strain DSM 10642 / AEDII12DO)</name>
    <dbReference type="NCBI Taxonomy" id="589924"/>
    <lineage>
        <taxon>Archaea</taxon>
        <taxon>Methanobacteriati</taxon>
        <taxon>Methanobacteriota</taxon>
        <taxon>Archaeoglobi</taxon>
        <taxon>Archaeoglobales</taxon>
        <taxon>Archaeoglobaceae</taxon>
        <taxon>Ferroglobus</taxon>
    </lineage>
</organism>
<proteinExistence type="inferred from homology"/>
<dbReference type="GeneID" id="8779357"/>
<dbReference type="PROSITE" id="PS50011">
    <property type="entry name" value="PROTEIN_KINASE_DOM"/>
    <property type="match status" value="1"/>
</dbReference>
<dbReference type="InterPro" id="IPR018934">
    <property type="entry name" value="RIO_dom"/>
</dbReference>
<dbReference type="eggNOG" id="arCOG01181">
    <property type="taxonomic scope" value="Archaea"/>
</dbReference>
<dbReference type="GO" id="GO:0005524">
    <property type="term" value="F:ATP binding"/>
    <property type="evidence" value="ECO:0007669"/>
    <property type="project" value="UniProtKB-KW"/>
</dbReference>
<evidence type="ECO:0000256" key="3">
    <source>
        <dbReference type="ARBA" id="ARBA00012513"/>
    </source>
</evidence>
<dbReference type="GO" id="GO:0046872">
    <property type="term" value="F:metal ion binding"/>
    <property type="evidence" value="ECO:0007669"/>
    <property type="project" value="UniProtKB-KW"/>
</dbReference>
<evidence type="ECO:0000313" key="14">
    <source>
        <dbReference type="EMBL" id="ADC65972.1"/>
    </source>
</evidence>
<dbReference type="InterPro" id="IPR036388">
    <property type="entry name" value="WH-like_DNA-bd_sf"/>
</dbReference>
<feature type="domain" description="Protein kinase" evidence="13">
    <location>
        <begin position="93"/>
        <end position="283"/>
    </location>
</feature>
<evidence type="ECO:0000256" key="7">
    <source>
        <dbReference type="ARBA" id="ARBA00022741"/>
    </source>
</evidence>
<dbReference type="PANTHER" id="PTHR45852">
    <property type="entry name" value="SER/THR-PROTEIN KINASE RIO2"/>
    <property type="match status" value="1"/>
</dbReference>
<keyword evidence="8 14" id="KW-0418">Kinase</keyword>
<evidence type="ECO:0000256" key="10">
    <source>
        <dbReference type="ARBA" id="ARBA00022842"/>
    </source>
</evidence>
<comment type="catalytic activity">
    <reaction evidence="11">
        <text>L-threonyl-[protein] + ATP = O-phospho-L-threonyl-[protein] + ADP + H(+)</text>
        <dbReference type="Rhea" id="RHEA:46608"/>
        <dbReference type="Rhea" id="RHEA-COMP:11060"/>
        <dbReference type="Rhea" id="RHEA-COMP:11605"/>
        <dbReference type="ChEBI" id="CHEBI:15378"/>
        <dbReference type="ChEBI" id="CHEBI:30013"/>
        <dbReference type="ChEBI" id="CHEBI:30616"/>
        <dbReference type="ChEBI" id="CHEBI:61977"/>
        <dbReference type="ChEBI" id="CHEBI:456216"/>
        <dbReference type="EC" id="2.7.11.1"/>
    </reaction>
</comment>
<keyword evidence="5" id="KW-0808">Transferase</keyword>
<evidence type="ECO:0000256" key="12">
    <source>
        <dbReference type="ARBA" id="ARBA00048679"/>
    </source>
</evidence>
<dbReference type="SUPFAM" id="SSF46785">
    <property type="entry name" value="Winged helix' DNA-binding domain"/>
    <property type="match status" value="1"/>
</dbReference>
<comment type="similarity">
    <text evidence="2">Belongs to the protein kinase superfamily. RIO-type Ser/Thr kinase family.</text>
</comment>
<accession>D3RZQ9</accession>
<name>D3RZQ9_FERPA</name>
<evidence type="ECO:0000256" key="11">
    <source>
        <dbReference type="ARBA" id="ARBA00047899"/>
    </source>
</evidence>
<keyword evidence="6" id="KW-0479">Metal-binding</keyword>
<dbReference type="Proteomes" id="UP000002613">
    <property type="component" value="Chromosome"/>
</dbReference>
<comment type="catalytic activity">
    <reaction evidence="12">
        <text>L-seryl-[protein] + ATP = O-phospho-L-seryl-[protein] + ADP + H(+)</text>
        <dbReference type="Rhea" id="RHEA:17989"/>
        <dbReference type="Rhea" id="RHEA-COMP:9863"/>
        <dbReference type="Rhea" id="RHEA-COMP:11604"/>
        <dbReference type="ChEBI" id="CHEBI:15378"/>
        <dbReference type="ChEBI" id="CHEBI:29999"/>
        <dbReference type="ChEBI" id="CHEBI:30616"/>
        <dbReference type="ChEBI" id="CHEBI:83421"/>
        <dbReference type="ChEBI" id="CHEBI:456216"/>
        <dbReference type="EC" id="2.7.11.1"/>
    </reaction>
</comment>